<feature type="region of interest" description="Disordered" evidence="1">
    <location>
        <begin position="56"/>
        <end position="77"/>
    </location>
</feature>
<name>A0A2U2XAQ9_9FLAO</name>
<accession>A0A2U2XAQ9</accession>
<reference evidence="2 3" key="2">
    <citation type="submission" date="2018-05" db="EMBL/GenBank/DDBJ databases">
        <authorList>
            <person name="Lanie J.A."/>
            <person name="Ng W.-L."/>
            <person name="Kazmierczak K.M."/>
            <person name="Andrzejewski T.M."/>
            <person name="Davidsen T.M."/>
            <person name="Wayne K.J."/>
            <person name="Tettelin H."/>
            <person name="Glass J.I."/>
            <person name="Rusch D."/>
            <person name="Podicherti R."/>
            <person name="Tsui H.-C.T."/>
            <person name="Winkler M.E."/>
        </authorList>
    </citation>
    <scope>NUCLEOTIDE SEQUENCE [LARGE SCALE GENOMIC DNA]</scope>
    <source>
        <strain evidence="2 3">C305</strain>
    </source>
</reference>
<comment type="caution">
    <text evidence="2">The sequence shown here is derived from an EMBL/GenBank/DDBJ whole genome shotgun (WGS) entry which is preliminary data.</text>
</comment>
<gene>
    <name evidence="2" type="ORF">DIT68_12090</name>
</gene>
<evidence type="ECO:0000313" key="3">
    <source>
        <dbReference type="Proteomes" id="UP000245370"/>
    </source>
</evidence>
<reference evidence="2 3" key="1">
    <citation type="submission" date="2018-05" db="EMBL/GenBank/DDBJ databases">
        <title>Brumimicrobium oceani sp. nov., isolated from coastal sediment.</title>
        <authorList>
            <person name="Kou Y."/>
        </authorList>
    </citation>
    <scope>NUCLEOTIDE SEQUENCE [LARGE SCALE GENOMIC DNA]</scope>
    <source>
        <strain evidence="2 3">C305</strain>
    </source>
</reference>
<sequence length="77" mass="8872">MTNSNTKIIFPRITFFLTAIVLSYIVFASTSYSFSQIEIHQESYIKTDTLDKDFSTSNPNLPKNAVQEFKLTRSNQE</sequence>
<dbReference type="AlphaFoldDB" id="A0A2U2XAQ9"/>
<proteinExistence type="predicted"/>
<dbReference type="Proteomes" id="UP000245370">
    <property type="component" value="Unassembled WGS sequence"/>
</dbReference>
<dbReference type="RefSeq" id="WP_109360071.1">
    <property type="nucleotide sequence ID" value="NZ_QFRJ01000010.1"/>
</dbReference>
<dbReference type="EMBL" id="QFRJ01000010">
    <property type="protein sequence ID" value="PWH84878.1"/>
    <property type="molecule type" value="Genomic_DNA"/>
</dbReference>
<evidence type="ECO:0000256" key="1">
    <source>
        <dbReference type="SAM" id="MobiDB-lite"/>
    </source>
</evidence>
<protein>
    <submittedName>
        <fullName evidence="2">Uncharacterized protein</fullName>
    </submittedName>
</protein>
<organism evidence="2 3">
    <name type="scientific">Brumimicrobium oceani</name>
    <dbReference type="NCBI Taxonomy" id="2100725"/>
    <lineage>
        <taxon>Bacteria</taxon>
        <taxon>Pseudomonadati</taxon>
        <taxon>Bacteroidota</taxon>
        <taxon>Flavobacteriia</taxon>
        <taxon>Flavobacteriales</taxon>
        <taxon>Crocinitomicaceae</taxon>
        <taxon>Brumimicrobium</taxon>
    </lineage>
</organism>
<evidence type="ECO:0000313" key="2">
    <source>
        <dbReference type="EMBL" id="PWH84878.1"/>
    </source>
</evidence>
<keyword evidence="3" id="KW-1185">Reference proteome</keyword>